<dbReference type="Proteomes" id="UP000555564">
    <property type="component" value="Unassembled WGS sequence"/>
</dbReference>
<dbReference type="PANTHER" id="PTHR38133">
    <property type="entry name" value="SLR1429 PROTEIN"/>
    <property type="match status" value="1"/>
</dbReference>
<evidence type="ECO:0000256" key="1">
    <source>
        <dbReference type="PROSITE-ProRule" id="PRU00325"/>
    </source>
</evidence>
<protein>
    <submittedName>
        <fullName evidence="4">Putative Zn finger protein</fullName>
    </submittedName>
</protein>
<dbReference type="EMBL" id="JACHIU010000001">
    <property type="protein sequence ID" value="MBB6474621.1"/>
    <property type="molecule type" value="Genomic_DNA"/>
</dbReference>
<dbReference type="GO" id="GO:0008270">
    <property type="term" value="F:zinc ion binding"/>
    <property type="evidence" value="ECO:0007669"/>
    <property type="project" value="UniProtKB-KW"/>
</dbReference>
<comment type="caution">
    <text evidence="4">The sequence shown here is derived from an EMBL/GenBank/DDBJ whole genome shotgun (WGS) entry which is preliminary data.</text>
</comment>
<keyword evidence="1" id="KW-0479">Metal-binding</keyword>
<name>A0A7X0M966_9ACTN</name>
<evidence type="ECO:0000313" key="4">
    <source>
        <dbReference type="EMBL" id="MBB6474621.1"/>
    </source>
</evidence>
<dbReference type="PANTHER" id="PTHR38133:SF1">
    <property type="entry name" value="SLR1429 PROTEIN"/>
    <property type="match status" value="1"/>
</dbReference>
<organism evidence="4 5">
    <name type="scientific">Sphaerisporangium rubeum</name>
    <dbReference type="NCBI Taxonomy" id="321317"/>
    <lineage>
        <taxon>Bacteria</taxon>
        <taxon>Bacillati</taxon>
        <taxon>Actinomycetota</taxon>
        <taxon>Actinomycetes</taxon>
        <taxon>Streptosporangiales</taxon>
        <taxon>Streptosporangiaceae</taxon>
        <taxon>Sphaerisporangium</taxon>
    </lineage>
</organism>
<sequence length="314" mass="35216">MPIGRDGWFEAAAPIRVEGGLRARSKRGSIGEQWWSRRFIDILEEICDPGRLSRGRAYARKGQVLEMGLAPGTVRALVQGSRPEPYQVTITVPAYDDADWTRVERELSRRALYRAKLLAGEMPPEIVEVFETLNLSLFPTTFDMTCSCPDWSDPCKHLSAVLYLLAESFDDDPFQILHWRGRPRPTLLTALHPTPPTPTPRSPTDLPDTARSTLTPTTPALNPTSTPNPTASDPSPTALPADPPFTERLTDFYTPTTPLSRLHPPPTTTNPPELLLRALDPPPLKIRHIPLMDILRPAYRSLPDQEEERERPKN</sequence>
<feature type="domain" description="SWIM-type" evidence="3">
    <location>
        <begin position="131"/>
        <end position="166"/>
    </location>
</feature>
<feature type="compositionally biased region" description="Low complexity" evidence="2">
    <location>
        <begin position="202"/>
        <end position="236"/>
    </location>
</feature>
<reference evidence="4 5" key="1">
    <citation type="submission" date="2020-08" db="EMBL/GenBank/DDBJ databases">
        <title>Sequencing the genomes of 1000 actinobacteria strains.</title>
        <authorList>
            <person name="Klenk H.-P."/>
        </authorList>
    </citation>
    <scope>NUCLEOTIDE SEQUENCE [LARGE SCALE GENOMIC DNA]</scope>
    <source>
        <strain evidence="4 5">DSM 44936</strain>
    </source>
</reference>
<keyword evidence="5" id="KW-1185">Reference proteome</keyword>
<gene>
    <name evidence="4" type="ORF">BJ992_004052</name>
</gene>
<evidence type="ECO:0000256" key="2">
    <source>
        <dbReference type="SAM" id="MobiDB-lite"/>
    </source>
</evidence>
<dbReference type="InterPro" id="IPR007527">
    <property type="entry name" value="Znf_SWIM"/>
</dbReference>
<proteinExistence type="predicted"/>
<evidence type="ECO:0000313" key="5">
    <source>
        <dbReference type="Proteomes" id="UP000555564"/>
    </source>
</evidence>
<dbReference type="PROSITE" id="PS50966">
    <property type="entry name" value="ZF_SWIM"/>
    <property type="match status" value="1"/>
</dbReference>
<dbReference type="AlphaFoldDB" id="A0A7X0M966"/>
<dbReference type="Pfam" id="PF04434">
    <property type="entry name" value="SWIM"/>
    <property type="match status" value="1"/>
</dbReference>
<keyword evidence="1" id="KW-0862">Zinc</keyword>
<accession>A0A7X0M966</accession>
<feature type="region of interest" description="Disordered" evidence="2">
    <location>
        <begin position="187"/>
        <end position="273"/>
    </location>
</feature>
<dbReference type="RefSeq" id="WP_184983290.1">
    <property type="nucleotide sequence ID" value="NZ_JACHIU010000001.1"/>
</dbReference>
<evidence type="ECO:0000259" key="3">
    <source>
        <dbReference type="PROSITE" id="PS50966"/>
    </source>
</evidence>
<keyword evidence="1" id="KW-0863">Zinc-finger</keyword>